<accession>A0A1J4K2S6</accession>
<dbReference type="RefSeq" id="XP_068358248.1">
    <property type="nucleotide sequence ID" value="XM_068505457.1"/>
</dbReference>
<evidence type="ECO:0000313" key="2">
    <source>
        <dbReference type="Proteomes" id="UP000179807"/>
    </source>
</evidence>
<proteinExistence type="predicted"/>
<gene>
    <name evidence="1" type="ORF">TRFO_27293</name>
</gene>
<reference evidence="1" key="1">
    <citation type="submission" date="2016-10" db="EMBL/GenBank/DDBJ databases">
        <authorList>
            <person name="Benchimol M."/>
            <person name="Almeida L.G."/>
            <person name="Vasconcelos A.T."/>
            <person name="Perreira-Neves A."/>
            <person name="Rosa I.A."/>
            <person name="Tasca T."/>
            <person name="Bogo M.R."/>
            <person name="de Souza W."/>
        </authorList>
    </citation>
    <scope>NUCLEOTIDE SEQUENCE [LARGE SCALE GENOMIC DNA]</scope>
    <source>
        <strain evidence="1">K</strain>
    </source>
</reference>
<dbReference type="AlphaFoldDB" id="A0A1J4K2S6"/>
<protein>
    <recommendedName>
        <fullName evidence="3">Importin N-terminal domain-containing protein</fullName>
    </recommendedName>
</protein>
<dbReference type="SUPFAM" id="SSF48371">
    <property type="entry name" value="ARM repeat"/>
    <property type="match status" value="1"/>
</dbReference>
<evidence type="ECO:0000313" key="1">
    <source>
        <dbReference type="EMBL" id="OHT05112.1"/>
    </source>
</evidence>
<organism evidence="1 2">
    <name type="scientific">Tritrichomonas foetus</name>
    <dbReference type="NCBI Taxonomy" id="1144522"/>
    <lineage>
        <taxon>Eukaryota</taxon>
        <taxon>Metamonada</taxon>
        <taxon>Parabasalia</taxon>
        <taxon>Tritrichomonadida</taxon>
        <taxon>Tritrichomonadidae</taxon>
        <taxon>Tritrichomonas</taxon>
    </lineage>
</organism>
<dbReference type="Proteomes" id="UP000179807">
    <property type="component" value="Unassembled WGS sequence"/>
</dbReference>
<dbReference type="GeneID" id="94840161"/>
<keyword evidence="2" id="KW-1185">Reference proteome</keyword>
<sequence>MDQEKILSLSQCFRSSNQSLLSMASNELLVLYSNPDSIPLLLSMFLEYDDDFIRKNLLIGLDKALTDNNINKLSPEKLSIVQDMFVNLVFSLTDDQAFDDISNPLFFLYHKTGMWPSLQQYISTGDYTKTRYFLILNHVVSKDINNEDSVEQMIEFVTPRLQQNLASNQSLENFFTLLCFISSLAVKSKNRDFLFDFVDFFKNALHELLQNLESKFFANYLEVLRYLIAGGYLDFIENVCPLPNLLQLSLNPDLDYAKSMTIRSFFNETLDLCNYDSKTILQFLEMIVQLSIKFYSTEVDIQTQQIDDYFKFFKLLSIEECQEFSNTKIQQLLQLNSIPSICTAMSIYQGAIIRGAIFENVLNLFIQCYSIDNNDIKMIVISTLSDVSEEISVQIEQHSTTLFSMFSQHLQELTSVSPQLREQPVMSIFDAFKTIIDCCPELSDQTSISLMNILALYVQNGTGIEQVQALMNIYLIIEKNDKVATLPTTFSLILQPITSHFAEFRNLSYNFLILYVTRYPRFIETQLNMIILSISNENDFECFGLICSLLSAISISFKTPQIREFIISKLNLFVDVCNCNAEANFVLYQSKGIVIGSLLGIMISYPDLVESLFPHAVKGIVDLIETENINQFGRIVKGFNFLSSEYIKIDPNSLIPIFDAISRKLNEKSNPESEYYDGIFILLTDFYNYLEKMPCLCDILVVGVKTFLYQAQHEKKYIDRIGFSSAFIRTVFQNISTDPIKLIAQQCFPSLLEMLESNLYLPSIENHIILVISSIIEGNSDAIPDSYQQPLMYILMKIMQSATMCTTKSIVYLIKCLAEEKPAFLQSNVIIIFQYLVNILSLHSNNPMILQMNDLIISTLISLEENIVFMSLNEFFHVISPYLPIYSDTMEMSYVYTFLLVNFNSMNVENQTRFIESNIILLSKLQINQVLNNYLQIEEVVGIFNTIKAKLDSIEDSQSYIDQLLSSDEEKRAFLKNFNYIIGCAQQLAQQQVSQQNSE</sequence>
<dbReference type="InterPro" id="IPR016024">
    <property type="entry name" value="ARM-type_fold"/>
</dbReference>
<comment type="caution">
    <text evidence="1">The sequence shown here is derived from an EMBL/GenBank/DDBJ whole genome shotgun (WGS) entry which is preliminary data.</text>
</comment>
<dbReference type="VEuPathDB" id="TrichDB:TRFO_27293"/>
<name>A0A1J4K2S6_9EUKA</name>
<evidence type="ECO:0008006" key="3">
    <source>
        <dbReference type="Google" id="ProtNLM"/>
    </source>
</evidence>
<dbReference type="EMBL" id="MLAK01000770">
    <property type="protein sequence ID" value="OHT05112.1"/>
    <property type="molecule type" value="Genomic_DNA"/>
</dbReference>